<proteinExistence type="predicted"/>
<keyword evidence="3" id="KW-1185">Reference proteome</keyword>
<dbReference type="Proteomes" id="UP001390339">
    <property type="component" value="Unassembled WGS sequence"/>
</dbReference>
<protein>
    <submittedName>
        <fullName evidence="2">Uncharacterized protein</fullName>
    </submittedName>
</protein>
<gene>
    <name evidence="2" type="ORF">PGQ11_009080</name>
</gene>
<feature type="compositionally biased region" description="Polar residues" evidence="1">
    <location>
        <begin position="30"/>
        <end position="51"/>
    </location>
</feature>
<comment type="caution">
    <text evidence="2">The sequence shown here is derived from an EMBL/GenBank/DDBJ whole genome shotgun (WGS) entry which is preliminary data.</text>
</comment>
<accession>A0ABR2IHJ4</accession>
<feature type="region of interest" description="Disordered" evidence="1">
    <location>
        <begin position="1"/>
        <end position="65"/>
    </location>
</feature>
<feature type="compositionally biased region" description="Polar residues" evidence="1">
    <location>
        <begin position="1"/>
        <end position="14"/>
    </location>
</feature>
<evidence type="ECO:0000256" key="1">
    <source>
        <dbReference type="SAM" id="MobiDB-lite"/>
    </source>
</evidence>
<reference evidence="2 3" key="1">
    <citation type="journal article" date="2024" name="IMA Fungus">
        <title>Apiospora arundinis, a panoply of carbohydrate-active enzymes and secondary metabolites.</title>
        <authorList>
            <person name="Sorensen T."/>
            <person name="Petersen C."/>
            <person name="Muurmann A.T."/>
            <person name="Christiansen J.V."/>
            <person name="Brundto M.L."/>
            <person name="Overgaard C.K."/>
            <person name="Boysen A.T."/>
            <person name="Wollenberg R.D."/>
            <person name="Larsen T.O."/>
            <person name="Sorensen J.L."/>
            <person name="Nielsen K.L."/>
            <person name="Sondergaard T.E."/>
        </authorList>
    </citation>
    <scope>NUCLEOTIDE SEQUENCE [LARGE SCALE GENOMIC DNA]</scope>
    <source>
        <strain evidence="2 3">AAU 773</strain>
    </source>
</reference>
<name>A0ABR2IHJ4_9PEZI</name>
<evidence type="ECO:0000313" key="3">
    <source>
        <dbReference type="Proteomes" id="UP001390339"/>
    </source>
</evidence>
<evidence type="ECO:0000313" key="2">
    <source>
        <dbReference type="EMBL" id="KAK8862845.1"/>
    </source>
</evidence>
<organism evidence="2 3">
    <name type="scientific">Apiospora arundinis</name>
    <dbReference type="NCBI Taxonomy" id="335852"/>
    <lineage>
        <taxon>Eukaryota</taxon>
        <taxon>Fungi</taxon>
        <taxon>Dikarya</taxon>
        <taxon>Ascomycota</taxon>
        <taxon>Pezizomycotina</taxon>
        <taxon>Sordariomycetes</taxon>
        <taxon>Xylariomycetidae</taxon>
        <taxon>Amphisphaeriales</taxon>
        <taxon>Apiosporaceae</taxon>
        <taxon>Apiospora</taxon>
    </lineage>
</organism>
<sequence>MPSSGLRSSRTQQELNEKPSLLFVAAAPPRSTSTINQPPSVFNSENKNSKSPLVPAGAGNQDGSGSKKRAYAYDWIANIKAAKHRLSCAELEDLDMSDVGRVVEGGRTTNLYNVNKHGAQYFISYDESQVYARVPHLYMKDTLICQAAALHISKLHGCSHPDDIELETNWQKLKDDSWVIHIHPKGGSAKKARS</sequence>
<dbReference type="EMBL" id="JAPCWZ010000005">
    <property type="protein sequence ID" value="KAK8862845.1"/>
    <property type="molecule type" value="Genomic_DNA"/>
</dbReference>